<accession>A0A1A9ZMY3</accession>
<evidence type="ECO:0000313" key="1">
    <source>
        <dbReference type="EnsemblMetazoa" id="GPAI019689-PA"/>
    </source>
</evidence>
<organism evidence="1 2">
    <name type="scientific">Glossina pallidipes</name>
    <name type="common">Tsetse fly</name>
    <dbReference type="NCBI Taxonomy" id="7398"/>
    <lineage>
        <taxon>Eukaryota</taxon>
        <taxon>Metazoa</taxon>
        <taxon>Ecdysozoa</taxon>
        <taxon>Arthropoda</taxon>
        <taxon>Hexapoda</taxon>
        <taxon>Insecta</taxon>
        <taxon>Pterygota</taxon>
        <taxon>Neoptera</taxon>
        <taxon>Endopterygota</taxon>
        <taxon>Diptera</taxon>
        <taxon>Brachycera</taxon>
        <taxon>Muscomorpha</taxon>
        <taxon>Hippoboscoidea</taxon>
        <taxon>Glossinidae</taxon>
        <taxon>Glossina</taxon>
    </lineage>
</organism>
<name>A0A1A9ZMY3_GLOPL</name>
<reference evidence="1" key="2">
    <citation type="submission" date="2020-05" db="UniProtKB">
        <authorList>
            <consortium name="EnsemblMetazoa"/>
        </authorList>
    </citation>
    <scope>IDENTIFICATION</scope>
    <source>
        <strain evidence="1">IAEA</strain>
    </source>
</reference>
<reference evidence="2" key="1">
    <citation type="submission" date="2014-03" db="EMBL/GenBank/DDBJ databases">
        <authorList>
            <person name="Aksoy S."/>
            <person name="Warren W."/>
            <person name="Wilson R.K."/>
        </authorList>
    </citation>
    <scope>NUCLEOTIDE SEQUENCE [LARGE SCALE GENOMIC DNA]</scope>
    <source>
        <strain evidence="2">IAEA</strain>
    </source>
</reference>
<dbReference type="AlphaFoldDB" id="A0A1A9ZMY3"/>
<proteinExistence type="predicted"/>
<sequence>MATHKTLLYDTNRNYELIKAYARAEVLQMWQHSNLIENPGVPFNSPHFHDWLNGIARNDCNENRIQTSKLNMPATESPKRLTSAAADSRRYPIGRTYLVLLLAKLESQFENCL</sequence>
<dbReference type="VEuPathDB" id="VectorBase:GPAI019689"/>
<keyword evidence="2" id="KW-1185">Reference proteome</keyword>
<dbReference type="Proteomes" id="UP000092445">
    <property type="component" value="Unassembled WGS sequence"/>
</dbReference>
<evidence type="ECO:0000313" key="2">
    <source>
        <dbReference type="Proteomes" id="UP000092445"/>
    </source>
</evidence>
<dbReference type="EnsemblMetazoa" id="GPAI019689-RA">
    <property type="protein sequence ID" value="GPAI019689-PA"/>
    <property type="gene ID" value="GPAI019689"/>
</dbReference>
<protein>
    <submittedName>
        <fullName evidence="1">Uncharacterized protein</fullName>
    </submittedName>
</protein>